<reference evidence="6" key="1">
    <citation type="journal article" date="2020" name="PLoS Negl. Trop. Dis.">
        <title>High-quality nuclear genome for Sarcoptes scabiei-A critical resource for a neglected parasite.</title>
        <authorList>
            <person name="Korhonen P.K."/>
            <person name="Gasser R.B."/>
            <person name="Ma G."/>
            <person name="Wang T."/>
            <person name="Stroehlein A.J."/>
            <person name="Young N.D."/>
            <person name="Ang C.S."/>
            <person name="Fernando D.D."/>
            <person name="Lu H.C."/>
            <person name="Taylor S."/>
            <person name="Reynolds S.L."/>
            <person name="Mofiz E."/>
            <person name="Najaraj S.H."/>
            <person name="Gowda H."/>
            <person name="Madugundu A."/>
            <person name="Renuse S."/>
            <person name="Holt D."/>
            <person name="Pandey A."/>
            <person name="Papenfuss A.T."/>
            <person name="Fischer K."/>
        </authorList>
    </citation>
    <scope>NUCLEOTIDE SEQUENCE [LARGE SCALE GENOMIC DNA]</scope>
</reference>
<feature type="compositionally biased region" description="Low complexity" evidence="2">
    <location>
        <begin position="281"/>
        <end position="305"/>
    </location>
</feature>
<dbReference type="SUPFAM" id="SSF54768">
    <property type="entry name" value="dsRNA-binding domain-like"/>
    <property type="match status" value="1"/>
</dbReference>
<proteinExistence type="predicted"/>
<dbReference type="OMA" id="HNHFSIY"/>
<evidence type="ECO:0000313" key="5">
    <source>
        <dbReference type="EnsemblMetazoa" id="KAF7487667.1"/>
    </source>
</evidence>
<reference evidence="5" key="3">
    <citation type="submission" date="2022-06" db="UniProtKB">
        <authorList>
            <consortium name="EnsemblMetazoa"/>
        </authorList>
    </citation>
    <scope>IDENTIFICATION</scope>
</reference>
<reference evidence="4" key="2">
    <citation type="submission" date="2020-01" db="EMBL/GenBank/DDBJ databases">
        <authorList>
            <person name="Korhonen P.K.K."/>
            <person name="Guangxu M.G."/>
            <person name="Wang T.W."/>
            <person name="Stroehlein A.J.S."/>
            <person name="Young N.D."/>
            <person name="Ang C.-S.A."/>
            <person name="Fernando D.W.F."/>
            <person name="Lu H.L."/>
            <person name="Taylor S.T."/>
            <person name="Ehtesham M.E.M."/>
            <person name="Najaraj S.H.N."/>
            <person name="Harsha G.H.G."/>
            <person name="Madugundu A.M."/>
            <person name="Renuse S.R."/>
            <person name="Holt D.H."/>
            <person name="Pandey A.P."/>
            <person name="Papenfuss A.P."/>
            <person name="Gasser R.B.G."/>
            <person name="Fischer K.F."/>
        </authorList>
    </citation>
    <scope>NUCLEOTIDE SEQUENCE</scope>
    <source>
        <strain evidence="4">SSS_KF_BRIS2020</strain>
    </source>
</reference>
<evidence type="ECO:0000256" key="2">
    <source>
        <dbReference type="SAM" id="MobiDB-lite"/>
    </source>
</evidence>
<evidence type="ECO:0000313" key="4">
    <source>
        <dbReference type="EMBL" id="KAF7487667.1"/>
    </source>
</evidence>
<name>A0A834QZY2_SARSC</name>
<feature type="region of interest" description="Disordered" evidence="2">
    <location>
        <begin position="257"/>
        <end position="309"/>
    </location>
</feature>
<evidence type="ECO:0000259" key="3">
    <source>
        <dbReference type="PROSITE" id="PS50137"/>
    </source>
</evidence>
<evidence type="ECO:0000313" key="6">
    <source>
        <dbReference type="Proteomes" id="UP000070412"/>
    </source>
</evidence>
<keyword evidence="1" id="KW-0694">RNA-binding</keyword>
<accession>A0A834QZY2</accession>
<dbReference type="InterPro" id="IPR014720">
    <property type="entry name" value="dsRBD_dom"/>
</dbReference>
<feature type="compositionally biased region" description="Low complexity" evidence="2">
    <location>
        <begin position="185"/>
        <end position="197"/>
    </location>
</feature>
<dbReference type="Pfam" id="PF00035">
    <property type="entry name" value="dsrm"/>
    <property type="match status" value="1"/>
</dbReference>
<dbReference type="Proteomes" id="UP000070412">
    <property type="component" value="Unassembled WGS sequence"/>
</dbReference>
<dbReference type="EnsemblMetazoa" id="SSS_8873s_mrna">
    <property type="protein sequence ID" value="KAF7487667.1"/>
    <property type="gene ID" value="SSS_8873"/>
</dbReference>
<dbReference type="AlphaFoldDB" id="A0A834QZY2"/>
<organism evidence="4">
    <name type="scientific">Sarcoptes scabiei</name>
    <name type="common">Itch mite</name>
    <name type="synonym">Acarus scabiei</name>
    <dbReference type="NCBI Taxonomy" id="52283"/>
    <lineage>
        <taxon>Eukaryota</taxon>
        <taxon>Metazoa</taxon>
        <taxon>Ecdysozoa</taxon>
        <taxon>Arthropoda</taxon>
        <taxon>Chelicerata</taxon>
        <taxon>Arachnida</taxon>
        <taxon>Acari</taxon>
        <taxon>Acariformes</taxon>
        <taxon>Sarcoptiformes</taxon>
        <taxon>Astigmata</taxon>
        <taxon>Psoroptidia</taxon>
        <taxon>Sarcoptoidea</taxon>
        <taxon>Sarcoptidae</taxon>
        <taxon>Sarcoptinae</taxon>
        <taxon>Sarcoptes</taxon>
    </lineage>
</organism>
<keyword evidence="6" id="KW-1185">Reference proteome</keyword>
<dbReference type="PROSITE" id="PS50137">
    <property type="entry name" value="DS_RBD"/>
    <property type="match status" value="1"/>
</dbReference>
<dbReference type="OrthoDB" id="6514347at2759"/>
<dbReference type="EMBL" id="WVUK01000066">
    <property type="protein sequence ID" value="KAF7487667.1"/>
    <property type="molecule type" value="Genomic_DNA"/>
</dbReference>
<gene>
    <name evidence="4" type="ORF">SSS_8873</name>
</gene>
<feature type="region of interest" description="Disordered" evidence="2">
    <location>
        <begin position="151"/>
        <end position="205"/>
    </location>
</feature>
<feature type="compositionally biased region" description="Basic and acidic residues" evidence="2">
    <location>
        <begin position="157"/>
        <end position="176"/>
    </location>
</feature>
<dbReference type="GO" id="GO:0003723">
    <property type="term" value="F:RNA binding"/>
    <property type="evidence" value="ECO:0007669"/>
    <property type="project" value="UniProtKB-UniRule"/>
</dbReference>
<dbReference type="Gene3D" id="3.30.160.20">
    <property type="match status" value="1"/>
</dbReference>
<feature type="domain" description="DRBM" evidence="3">
    <location>
        <begin position="6"/>
        <end position="75"/>
    </location>
</feature>
<protein>
    <recommendedName>
        <fullName evidence="3">DRBM domain-containing protein</fullName>
    </recommendedName>
</protein>
<dbReference type="SMART" id="SM00358">
    <property type="entry name" value="DSRM"/>
    <property type="match status" value="2"/>
</dbReference>
<evidence type="ECO:0000256" key="1">
    <source>
        <dbReference type="PROSITE-ProRule" id="PRU00266"/>
    </source>
</evidence>
<sequence length="552" mass="61599">MPIISRPKQVIKDYCRQKRLQGPLYCLIQEQKIDLHKYYTVQLSINDEIVSQGVGLSRRIAEFKSALNAINVIGETDSSIYNHVRSDKYRTYSKAANGRNSFSRSFSVDYISRANRSDSFSSMTIDHFHRSETPSIIDGIDSMTIKSGYSTLSSANTDHDRLQHDENDLTDHKKNSNDVTETSSDEGVYVEGSESSSPKLPSLDDEFGTIVEREKKSEPLVTREQSEQPQHRFKSRFHFLSSLMLLNSLRAFSRRSFRRKRSNKSNVQKLSPLPSEENDPSRPTSSTSSSTTSSAFSSNSSISSTNLPQQTLDEINMKLIDPESMLPPSGSLITESIIEEEEEEDNCSGVGNKITEQLQQSQSSNLSTITLSSTTQNINDGDEDYQMPRSITSLYPLSLESLKNSCSHNHFSIYGPILCNNCSNHSTRSLLSSSLAQSPLLLSSSLTSTSLSSMTALTAASPTALLLRYCARMYLALPYYDIQIDQKFSVTCRVVLSVSKANESKSPIPIPERLRDKEFNAKGHGDAIRIARNMAAKNIIDKLKAANVFFDE</sequence>